<keyword evidence="1" id="KW-0472">Membrane</keyword>
<accession>A0A2V5HHZ6</accession>
<evidence type="ECO:0000256" key="1">
    <source>
        <dbReference type="SAM" id="Phobius"/>
    </source>
</evidence>
<name>A0A2V5HHZ6_ASPV1</name>
<evidence type="ECO:0000313" key="2">
    <source>
        <dbReference type="EMBL" id="PYI22152.1"/>
    </source>
</evidence>
<protein>
    <submittedName>
        <fullName evidence="2">Uncharacterized protein</fullName>
    </submittedName>
</protein>
<dbReference type="AlphaFoldDB" id="A0A2V5HHZ6"/>
<feature type="transmembrane region" description="Helical" evidence="1">
    <location>
        <begin position="43"/>
        <end position="63"/>
    </location>
</feature>
<dbReference type="EMBL" id="KZ825112">
    <property type="protein sequence ID" value="PYI22152.1"/>
    <property type="molecule type" value="Genomic_DNA"/>
</dbReference>
<dbReference type="Proteomes" id="UP000249829">
    <property type="component" value="Unassembled WGS sequence"/>
</dbReference>
<evidence type="ECO:0000313" key="3">
    <source>
        <dbReference type="Proteomes" id="UP000249829"/>
    </source>
</evidence>
<keyword evidence="3" id="KW-1185">Reference proteome</keyword>
<reference evidence="2 3" key="1">
    <citation type="submission" date="2018-02" db="EMBL/GenBank/DDBJ databases">
        <title>The genomes of Aspergillus section Nigri reveals drivers in fungal speciation.</title>
        <authorList>
            <consortium name="DOE Joint Genome Institute"/>
            <person name="Vesth T.C."/>
            <person name="Nybo J."/>
            <person name="Theobald S."/>
            <person name="Brandl J."/>
            <person name="Frisvad J.C."/>
            <person name="Nielsen K.F."/>
            <person name="Lyhne E.K."/>
            <person name="Kogle M.E."/>
            <person name="Kuo A."/>
            <person name="Riley R."/>
            <person name="Clum A."/>
            <person name="Nolan M."/>
            <person name="Lipzen A."/>
            <person name="Salamov A."/>
            <person name="Henrissat B."/>
            <person name="Wiebenga A."/>
            <person name="De vries R.P."/>
            <person name="Grigoriev I.V."/>
            <person name="Mortensen U.H."/>
            <person name="Andersen M.R."/>
            <person name="Baker S.E."/>
        </authorList>
    </citation>
    <scope>NUCLEOTIDE SEQUENCE [LARGE SCALE GENOMIC DNA]</scope>
    <source>
        <strain evidence="2 3">CBS 115571</strain>
    </source>
</reference>
<gene>
    <name evidence="2" type="ORF">BO99DRAFT_31562</name>
</gene>
<organism evidence="2 3">
    <name type="scientific">Aspergillus violaceofuscus (strain CBS 115571)</name>
    <dbReference type="NCBI Taxonomy" id="1450538"/>
    <lineage>
        <taxon>Eukaryota</taxon>
        <taxon>Fungi</taxon>
        <taxon>Dikarya</taxon>
        <taxon>Ascomycota</taxon>
        <taxon>Pezizomycotina</taxon>
        <taxon>Eurotiomycetes</taxon>
        <taxon>Eurotiomycetidae</taxon>
        <taxon>Eurotiales</taxon>
        <taxon>Aspergillaceae</taxon>
        <taxon>Aspergillus</taxon>
    </lineage>
</organism>
<proteinExistence type="predicted"/>
<keyword evidence="1" id="KW-1133">Transmembrane helix</keyword>
<keyword evidence="1" id="KW-0812">Transmembrane</keyword>
<sequence>MLPTCLPLYCTDSKYCTHLLSPLSSPSVAPFLLVLLFPPSLPLLLPFLLLFFSLYLVISYLRLCYYTCLSLSHSLPPPFIHPSIAIQLCLARIVSIAGAHPAWTSG</sequence>